<evidence type="ECO:0000313" key="2">
    <source>
        <dbReference type="EMBL" id="KDQ10592.1"/>
    </source>
</evidence>
<dbReference type="Proteomes" id="UP000027195">
    <property type="component" value="Unassembled WGS sequence"/>
</dbReference>
<name>A0A067MFD5_BOTB1</name>
<keyword evidence="3" id="KW-1185">Reference proteome</keyword>
<proteinExistence type="predicted"/>
<protein>
    <submittedName>
        <fullName evidence="2">Uncharacterized protein</fullName>
    </submittedName>
</protein>
<dbReference type="InParanoid" id="A0A067MFD5"/>
<gene>
    <name evidence="2" type="ORF">BOTBODRAFT_36110</name>
</gene>
<organism evidence="2 3">
    <name type="scientific">Botryobasidium botryosum (strain FD-172 SS1)</name>
    <dbReference type="NCBI Taxonomy" id="930990"/>
    <lineage>
        <taxon>Eukaryota</taxon>
        <taxon>Fungi</taxon>
        <taxon>Dikarya</taxon>
        <taxon>Basidiomycota</taxon>
        <taxon>Agaricomycotina</taxon>
        <taxon>Agaricomycetes</taxon>
        <taxon>Cantharellales</taxon>
        <taxon>Botryobasidiaceae</taxon>
        <taxon>Botryobasidium</taxon>
    </lineage>
</organism>
<sequence>MLTSLSHDSRQQEERKRELQKMREEAKAARLAEWDPVRTPLASLAPPIPVYRIPARSRNNASISSVIVTRLEPSR</sequence>
<evidence type="ECO:0000256" key="1">
    <source>
        <dbReference type="SAM" id="MobiDB-lite"/>
    </source>
</evidence>
<dbReference type="HOGENOM" id="CLU_2670753_0_0_1"/>
<accession>A0A067MFD5</accession>
<dbReference type="EMBL" id="KL198066">
    <property type="protein sequence ID" value="KDQ10592.1"/>
    <property type="molecule type" value="Genomic_DNA"/>
</dbReference>
<feature type="compositionally biased region" description="Basic and acidic residues" evidence="1">
    <location>
        <begin position="7"/>
        <end position="30"/>
    </location>
</feature>
<reference evidence="3" key="1">
    <citation type="journal article" date="2014" name="Proc. Natl. Acad. Sci. U.S.A.">
        <title>Extensive sampling of basidiomycete genomes demonstrates inadequacy of the white-rot/brown-rot paradigm for wood decay fungi.</title>
        <authorList>
            <person name="Riley R."/>
            <person name="Salamov A.A."/>
            <person name="Brown D.W."/>
            <person name="Nagy L.G."/>
            <person name="Floudas D."/>
            <person name="Held B.W."/>
            <person name="Levasseur A."/>
            <person name="Lombard V."/>
            <person name="Morin E."/>
            <person name="Otillar R."/>
            <person name="Lindquist E.A."/>
            <person name="Sun H."/>
            <person name="LaButti K.M."/>
            <person name="Schmutz J."/>
            <person name="Jabbour D."/>
            <person name="Luo H."/>
            <person name="Baker S.E."/>
            <person name="Pisabarro A.G."/>
            <person name="Walton J.D."/>
            <person name="Blanchette R.A."/>
            <person name="Henrissat B."/>
            <person name="Martin F."/>
            <person name="Cullen D."/>
            <person name="Hibbett D.S."/>
            <person name="Grigoriev I.V."/>
        </authorList>
    </citation>
    <scope>NUCLEOTIDE SEQUENCE [LARGE SCALE GENOMIC DNA]</scope>
    <source>
        <strain evidence="3">FD-172 SS1</strain>
    </source>
</reference>
<dbReference type="AlphaFoldDB" id="A0A067MFD5"/>
<feature type="region of interest" description="Disordered" evidence="1">
    <location>
        <begin position="1"/>
        <end position="30"/>
    </location>
</feature>
<evidence type="ECO:0000313" key="3">
    <source>
        <dbReference type="Proteomes" id="UP000027195"/>
    </source>
</evidence>